<reference evidence="10" key="1">
    <citation type="submission" date="2020-05" db="EMBL/GenBank/DDBJ databases">
        <authorList>
            <person name="Chiriac C."/>
            <person name="Salcher M."/>
            <person name="Ghai R."/>
            <person name="Kavagutti S V."/>
        </authorList>
    </citation>
    <scope>NUCLEOTIDE SEQUENCE</scope>
</reference>
<name>A0A6J7C9B1_9ZZZZ</name>
<dbReference type="EMBL" id="CAFBMT010000043">
    <property type="protein sequence ID" value="CAB4959645.1"/>
    <property type="molecule type" value="Genomic_DNA"/>
</dbReference>
<dbReference type="GO" id="GO:0005840">
    <property type="term" value="C:ribosome"/>
    <property type="evidence" value="ECO:0007669"/>
    <property type="project" value="UniProtKB-KW"/>
</dbReference>
<evidence type="ECO:0000259" key="5">
    <source>
        <dbReference type="Pfam" id="PF00281"/>
    </source>
</evidence>
<accession>A0A6J7C9B1</accession>
<dbReference type="EMBL" id="CAFAAV010000223">
    <property type="protein sequence ID" value="CAB4833303.1"/>
    <property type="molecule type" value="Genomic_DNA"/>
</dbReference>
<feature type="region of interest" description="Disordered" evidence="4">
    <location>
        <begin position="187"/>
        <end position="218"/>
    </location>
</feature>
<dbReference type="FunFam" id="3.30.1440.10:FF:000001">
    <property type="entry name" value="50S ribosomal protein L5"/>
    <property type="match status" value="1"/>
</dbReference>
<dbReference type="InterPro" id="IPR031309">
    <property type="entry name" value="Ribosomal_uL5_C"/>
</dbReference>
<dbReference type="GO" id="GO:0003735">
    <property type="term" value="F:structural constituent of ribosome"/>
    <property type="evidence" value="ECO:0007669"/>
    <property type="project" value="InterPro"/>
</dbReference>
<dbReference type="GO" id="GO:1990904">
    <property type="term" value="C:ribonucleoprotein complex"/>
    <property type="evidence" value="ECO:0007669"/>
    <property type="project" value="UniProtKB-KW"/>
</dbReference>
<organism evidence="10">
    <name type="scientific">freshwater metagenome</name>
    <dbReference type="NCBI Taxonomy" id="449393"/>
    <lineage>
        <taxon>unclassified sequences</taxon>
        <taxon>metagenomes</taxon>
        <taxon>ecological metagenomes</taxon>
    </lineage>
</organism>
<dbReference type="PIRSF" id="PIRSF002161">
    <property type="entry name" value="Ribosomal_L5"/>
    <property type="match status" value="1"/>
</dbReference>
<dbReference type="HAMAP" id="MF_01333_B">
    <property type="entry name" value="Ribosomal_uL5_B"/>
    <property type="match status" value="1"/>
</dbReference>
<feature type="domain" description="Large ribosomal subunit protein uL5 N-terminal" evidence="5">
    <location>
        <begin position="31"/>
        <end position="87"/>
    </location>
</feature>
<keyword evidence="2" id="KW-0689">Ribosomal protein</keyword>
<evidence type="ECO:0000259" key="6">
    <source>
        <dbReference type="Pfam" id="PF00673"/>
    </source>
</evidence>
<dbReference type="Pfam" id="PF00281">
    <property type="entry name" value="Ribosomal_L5"/>
    <property type="match status" value="1"/>
</dbReference>
<dbReference type="Pfam" id="PF00673">
    <property type="entry name" value="Ribosomal_L5_C"/>
    <property type="match status" value="1"/>
</dbReference>
<dbReference type="EMBL" id="CAFBIY010000252">
    <property type="protein sequence ID" value="CAB4853418.1"/>
    <property type="molecule type" value="Genomic_DNA"/>
</dbReference>
<feature type="domain" description="Large ribosomal subunit protein uL5 C-terminal" evidence="6">
    <location>
        <begin position="92"/>
        <end position="184"/>
    </location>
</feature>
<evidence type="ECO:0000313" key="8">
    <source>
        <dbReference type="EMBL" id="CAB4740530.1"/>
    </source>
</evidence>
<comment type="similarity">
    <text evidence="1">Belongs to the universal ribosomal protein uL5 family.</text>
</comment>
<keyword evidence="3" id="KW-0687">Ribonucleoprotein</keyword>
<dbReference type="EMBL" id="CAFBOL010000110">
    <property type="protein sequence ID" value="CAB5011337.1"/>
    <property type="molecule type" value="Genomic_DNA"/>
</dbReference>
<dbReference type="GO" id="GO:0006412">
    <property type="term" value="P:translation"/>
    <property type="evidence" value="ECO:0007669"/>
    <property type="project" value="InterPro"/>
</dbReference>
<proteinExistence type="inferred from homology"/>
<dbReference type="InterPro" id="IPR020930">
    <property type="entry name" value="Ribosomal_uL5_bac-type"/>
</dbReference>
<dbReference type="InterPro" id="IPR031310">
    <property type="entry name" value="Ribosomal_uL5_N"/>
</dbReference>
<evidence type="ECO:0000313" key="7">
    <source>
        <dbReference type="EMBL" id="CAB4365647.1"/>
    </source>
</evidence>
<evidence type="ECO:0000313" key="10">
    <source>
        <dbReference type="EMBL" id="CAB4853418.1"/>
    </source>
</evidence>
<dbReference type="Gene3D" id="3.30.1440.10">
    <property type="match status" value="1"/>
</dbReference>
<dbReference type="EMBL" id="CAESGF010000039">
    <property type="protein sequence ID" value="CAB4365647.1"/>
    <property type="molecule type" value="Genomic_DNA"/>
</dbReference>
<evidence type="ECO:0000256" key="3">
    <source>
        <dbReference type="ARBA" id="ARBA00023274"/>
    </source>
</evidence>
<evidence type="ECO:0000313" key="9">
    <source>
        <dbReference type="EMBL" id="CAB4833303.1"/>
    </source>
</evidence>
<protein>
    <submittedName>
        <fullName evidence="10">Unannotated protein</fullName>
    </submittedName>
</protein>
<dbReference type="EMBL" id="CAEZYF010000024">
    <property type="protein sequence ID" value="CAB4740530.1"/>
    <property type="molecule type" value="Genomic_DNA"/>
</dbReference>
<evidence type="ECO:0000256" key="4">
    <source>
        <dbReference type="SAM" id="MobiDB-lite"/>
    </source>
</evidence>
<evidence type="ECO:0000256" key="2">
    <source>
        <dbReference type="ARBA" id="ARBA00022980"/>
    </source>
</evidence>
<evidence type="ECO:0000313" key="12">
    <source>
        <dbReference type="EMBL" id="CAB5011337.1"/>
    </source>
</evidence>
<sequence length="218" mass="23592">MTAATTSAPRLKQKYHDSVKAALKAELGLTNAMQVPKLEKIVINMGVGRATQQPSLLEGAVVDLAKISGQKPVITKAGTSIANFKLREGQSIGCKVTLRGDRMWEFLDRLIAVAIPRIRDFRGLPAFSWDGRGNYTFGLSDQTVFPEIEYDKIDATRGMDITIVTSATTNEQGKALLDAFGFPFKRGDEAGAASTKKKRRGPVRGGKGAAKPVAKKKK</sequence>
<dbReference type="PANTHER" id="PTHR11994">
    <property type="entry name" value="60S RIBOSOMAL PROTEIN L11-RELATED"/>
    <property type="match status" value="1"/>
</dbReference>
<dbReference type="SUPFAM" id="SSF55282">
    <property type="entry name" value="RL5-like"/>
    <property type="match status" value="1"/>
</dbReference>
<evidence type="ECO:0000256" key="1">
    <source>
        <dbReference type="ARBA" id="ARBA00008553"/>
    </source>
</evidence>
<dbReference type="AlphaFoldDB" id="A0A6J7C9B1"/>
<evidence type="ECO:0000313" key="11">
    <source>
        <dbReference type="EMBL" id="CAB4959645.1"/>
    </source>
</evidence>
<dbReference type="NCBIfam" id="NF000585">
    <property type="entry name" value="PRK00010.1"/>
    <property type="match status" value="1"/>
</dbReference>
<dbReference type="InterPro" id="IPR022803">
    <property type="entry name" value="Ribosomal_uL5_dom_sf"/>
</dbReference>
<gene>
    <name evidence="8" type="ORF">UFOPK2656_02862</name>
    <name evidence="9" type="ORF">UFOPK3099_02329</name>
    <name evidence="10" type="ORF">UFOPK3267_02949</name>
    <name evidence="11" type="ORF">UFOPK3651_03423</name>
    <name evidence="12" type="ORF">UFOPK3931_02835</name>
    <name evidence="7" type="ORF">UFOPK4189_03389</name>
</gene>
<dbReference type="InterPro" id="IPR002132">
    <property type="entry name" value="Ribosomal_uL5"/>
</dbReference>